<evidence type="ECO:0000313" key="1">
    <source>
        <dbReference type="EMBL" id="MBW0566641.1"/>
    </source>
</evidence>
<dbReference type="Gene3D" id="3.30.420.10">
    <property type="entry name" value="Ribonuclease H-like superfamily/Ribonuclease H"/>
    <property type="match status" value="1"/>
</dbReference>
<dbReference type="OrthoDB" id="2283961at2759"/>
<keyword evidence="2" id="KW-1185">Reference proteome</keyword>
<dbReference type="SUPFAM" id="SSF53098">
    <property type="entry name" value="Ribonuclease H-like"/>
    <property type="match status" value="1"/>
</dbReference>
<reference evidence="1" key="1">
    <citation type="submission" date="2021-03" db="EMBL/GenBank/DDBJ databases">
        <title>Draft genome sequence of rust myrtle Austropuccinia psidii MF-1, a brazilian biotype.</title>
        <authorList>
            <person name="Quecine M.C."/>
            <person name="Pachon D.M.R."/>
            <person name="Bonatelli M.L."/>
            <person name="Correr F.H."/>
            <person name="Franceschini L.M."/>
            <person name="Leite T.F."/>
            <person name="Margarido G.R.A."/>
            <person name="Almeida C.A."/>
            <person name="Ferrarezi J.A."/>
            <person name="Labate C.A."/>
        </authorList>
    </citation>
    <scope>NUCLEOTIDE SEQUENCE</scope>
    <source>
        <strain evidence="1">MF-1</strain>
    </source>
</reference>
<sequence length="91" mass="10372">MTISDRKLKFTSEIWTNLCDILGTKLALSTVQHPPPGGLREIIIQTMKDLFKIFSAYGMEYRDHDSYIHGWVTPLPACKLAYRPSEESVTV</sequence>
<accession>A0A9Q3JQV0</accession>
<dbReference type="AlphaFoldDB" id="A0A9Q3JQV0"/>
<evidence type="ECO:0000313" key="2">
    <source>
        <dbReference type="Proteomes" id="UP000765509"/>
    </source>
</evidence>
<dbReference type="InterPro" id="IPR012337">
    <property type="entry name" value="RNaseH-like_sf"/>
</dbReference>
<dbReference type="Proteomes" id="UP000765509">
    <property type="component" value="Unassembled WGS sequence"/>
</dbReference>
<proteinExistence type="predicted"/>
<dbReference type="InterPro" id="IPR036397">
    <property type="entry name" value="RNaseH_sf"/>
</dbReference>
<protein>
    <recommendedName>
        <fullName evidence="3">Integrase catalytic domain-containing protein</fullName>
    </recommendedName>
</protein>
<dbReference type="EMBL" id="AVOT02079458">
    <property type="protein sequence ID" value="MBW0566641.1"/>
    <property type="molecule type" value="Genomic_DNA"/>
</dbReference>
<gene>
    <name evidence="1" type="ORF">O181_106356</name>
</gene>
<organism evidence="1 2">
    <name type="scientific">Austropuccinia psidii MF-1</name>
    <dbReference type="NCBI Taxonomy" id="1389203"/>
    <lineage>
        <taxon>Eukaryota</taxon>
        <taxon>Fungi</taxon>
        <taxon>Dikarya</taxon>
        <taxon>Basidiomycota</taxon>
        <taxon>Pucciniomycotina</taxon>
        <taxon>Pucciniomycetes</taxon>
        <taxon>Pucciniales</taxon>
        <taxon>Sphaerophragmiaceae</taxon>
        <taxon>Austropuccinia</taxon>
    </lineage>
</organism>
<evidence type="ECO:0008006" key="3">
    <source>
        <dbReference type="Google" id="ProtNLM"/>
    </source>
</evidence>
<dbReference type="GO" id="GO:0003676">
    <property type="term" value="F:nucleic acid binding"/>
    <property type="evidence" value="ECO:0007669"/>
    <property type="project" value="InterPro"/>
</dbReference>
<comment type="caution">
    <text evidence="1">The sequence shown here is derived from an EMBL/GenBank/DDBJ whole genome shotgun (WGS) entry which is preliminary data.</text>
</comment>
<name>A0A9Q3JQV0_9BASI</name>